<dbReference type="Gene3D" id="2.120.10.70">
    <property type="entry name" value="Fucose-specific lectin"/>
    <property type="match status" value="2"/>
</dbReference>
<dbReference type="HOGENOM" id="CLU_582386_0_0_11"/>
<reference evidence="3" key="1">
    <citation type="submission" date="2009-09" db="EMBL/GenBank/DDBJ databases">
        <title>The complete genome of Kribbella flavida DSM 17836.</title>
        <authorList>
            <consortium name="US DOE Joint Genome Institute (JGI-PGF)"/>
            <person name="Lucas S."/>
            <person name="Copeland A."/>
            <person name="Lapidus A."/>
            <person name="Glavina del Rio T."/>
            <person name="Dalin E."/>
            <person name="Tice H."/>
            <person name="Bruce D."/>
            <person name="Goodwin L."/>
            <person name="Pitluck S."/>
            <person name="Kyrpides N."/>
            <person name="Mavromatis K."/>
            <person name="Ivanova N."/>
            <person name="Saunders E."/>
            <person name="Brettin T."/>
            <person name="Detter J.C."/>
            <person name="Han C."/>
            <person name="Larimer F."/>
            <person name="Land M."/>
            <person name="Hauser L."/>
            <person name="Markowitz V."/>
            <person name="Cheng J.-F."/>
            <person name="Hugenholtz P."/>
            <person name="Woyke T."/>
            <person name="Wu D."/>
            <person name="Pukall R."/>
            <person name="Klenk H.-P."/>
            <person name="Eisen J.A."/>
        </authorList>
    </citation>
    <scope>NUCLEOTIDE SEQUENCE [LARGE SCALE GENOMIC DNA]</scope>
    <source>
        <strain evidence="3">DSM 17836 / JCM 10339 / NBRC 14399</strain>
    </source>
</reference>
<dbReference type="RefSeq" id="WP_012918087.1">
    <property type="nucleotide sequence ID" value="NC_013729.1"/>
</dbReference>
<dbReference type="EMBL" id="CP001736">
    <property type="protein sequence ID" value="ADB29530.1"/>
    <property type="molecule type" value="Genomic_DNA"/>
</dbReference>
<dbReference type="Proteomes" id="UP000007967">
    <property type="component" value="Chromosome"/>
</dbReference>
<dbReference type="SUPFAM" id="SSF89372">
    <property type="entry name" value="Fucose-specific lectin"/>
    <property type="match status" value="2"/>
</dbReference>
<dbReference type="OrthoDB" id="9815928at2"/>
<dbReference type="Pfam" id="PF01510">
    <property type="entry name" value="Amidase_2"/>
    <property type="match status" value="1"/>
</dbReference>
<name>D2PUL2_KRIFD</name>
<dbReference type="Gene3D" id="3.40.80.10">
    <property type="entry name" value="Peptidoglycan recognition protein-like"/>
    <property type="match status" value="1"/>
</dbReference>
<evidence type="ECO:0000259" key="1">
    <source>
        <dbReference type="SMART" id="SM00644"/>
    </source>
</evidence>
<dbReference type="SUPFAM" id="SSF55846">
    <property type="entry name" value="N-acetylmuramoyl-L-alanine amidase-like"/>
    <property type="match status" value="1"/>
</dbReference>
<gene>
    <name evidence="2" type="ordered locus">Kfla_0406</name>
</gene>
<dbReference type="KEGG" id="kfl:Kfla_0406"/>
<evidence type="ECO:0000313" key="2">
    <source>
        <dbReference type="EMBL" id="ADB29530.1"/>
    </source>
</evidence>
<keyword evidence="3" id="KW-1185">Reference proteome</keyword>
<dbReference type="InterPro" id="IPR002502">
    <property type="entry name" value="Amidase_domain"/>
</dbReference>
<sequence>MAAITWLADVLRGAGLQVIEEGDWRRRAVAGSFAPIGVLWHHTAATSSPENPAPALATVIAGRPELEGPLCHALVDYNGVFHVIAAGRANHAGETRPSGPIPAGDGNALLVGWEIDYDGQDQVMTPQQYTGSVRATAAVLRQLGRDASYARGHLETSTTGKIDPHGVDLDRMRADVAAQLAGGGTATAAFHARWTDGTWTPFRPLGMAVKDVAVAGTPDGRAQVAVIGVDDVVYHRLRNSDGTWTEFGFLTGFGGPAKGRRVSIAGMEDGTSQVVITGTDGASYHSVRRTDGTWTPFGPLGMVAKDVAIAGMPDGLAQVAVIGTDDVVYHRVRDSDGTWTKFGALAGFGGPAKGKSVSIAGLEDGTSQVVITGTDGASYHSVRRTDGTWTPFRPLGMVAKDVAITGMPDGRAQVAVIGIDDVVYHRVRDSDGTWTKFEALAGFGGPAKGRAVSIAGSSDRTSEVVINAV</sequence>
<feature type="domain" description="N-acetylmuramoyl-L-alanine amidase" evidence="1">
    <location>
        <begin position="23"/>
        <end position="165"/>
    </location>
</feature>
<dbReference type="Pfam" id="PF26607">
    <property type="entry name" value="DUF8189"/>
    <property type="match status" value="1"/>
</dbReference>
<accession>D2PUL2</accession>
<reference evidence="2 3" key="2">
    <citation type="journal article" date="2010" name="Stand. Genomic Sci.">
        <title>Complete genome sequence of Kribbella flavida type strain (IFO 14399).</title>
        <authorList>
            <person name="Pukall R."/>
            <person name="Lapidus A."/>
            <person name="Glavina Del Rio T."/>
            <person name="Copeland A."/>
            <person name="Tice H."/>
            <person name="Cheng J.-F."/>
            <person name="Lucas S."/>
            <person name="Chen F."/>
            <person name="Nolan M."/>
            <person name="LaButti K."/>
            <person name="Pati A."/>
            <person name="Ivanova N."/>
            <person name="Mavrommatis K."/>
            <person name="Mikhailova N."/>
            <person name="Pitluck S."/>
            <person name="Bruce D."/>
            <person name="Goodwin L."/>
            <person name="Land M."/>
            <person name="Hauser L."/>
            <person name="Chang Y.-J."/>
            <person name="Jeffries C.D."/>
            <person name="Chen A."/>
            <person name="Palaniappan K."/>
            <person name="Chain P."/>
            <person name="Rohde M."/>
            <person name="Goeker M."/>
            <person name="Bristow J."/>
            <person name="Eisen J.A."/>
            <person name="Markowitz V."/>
            <person name="Hugenholtz P."/>
            <person name="Kyrpides N.C."/>
            <person name="Klenk H.-P."/>
            <person name="Brettin T."/>
        </authorList>
    </citation>
    <scope>NUCLEOTIDE SEQUENCE [LARGE SCALE GENOMIC DNA]</scope>
    <source>
        <strain evidence="3">DSM 17836 / JCM 10339 / NBRC 14399</strain>
    </source>
</reference>
<proteinExistence type="predicted"/>
<protein>
    <submittedName>
        <fullName evidence="2">N-acetylmuramoyl-L-alanine amidase family 2</fullName>
    </submittedName>
</protein>
<evidence type="ECO:0000313" key="3">
    <source>
        <dbReference type="Proteomes" id="UP000007967"/>
    </source>
</evidence>
<dbReference type="GO" id="GO:0008745">
    <property type="term" value="F:N-acetylmuramoyl-L-alanine amidase activity"/>
    <property type="evidence" value="ECO:0007669"/>
    <property type="project" value="InterPro"/>
</dbReference>
<dbReference type="GO" id="GO:0009253">
    <property type="term" value="P:peptidoglycan catabolic process"/>
    <property type="evidence" value="ECO:0007669"/>
    <property type="project" value="InterPro"/>
</dbReference>
<dbReference type="SMART" id="SM00644">
    <property type="entry name" value="Ami_2"/>
    <property type="match status" value="1"/>
</dbReference>
<dbReference type="AlphaFoldDB" id="D2PUL2"/>
<dbReference type="InterPro" id="IPR036505">
    <property type="entry name" value="Amidase/PGRP_sf"/>
</dbReference>
<dbReference type="InterPro" id="IPR058502">
    <property type="entry name" value="PLL-like_beta-prop"/>
</dbReference>
<dbReference type="STRING" id="479435.Kfla_0406"/>
<dbReference type="eggNOG" id="COG5563">
    <property type="taxonomic scope" value="Bacteria"/>
</dbReference>
<organism evidence="2 3">
    <name type="scientific">Kribbella flavida (strain DSM 17836 / JCM 10339 / NBRC 14399)</name>
    <dbReference type="NCBI Taxonomy" id="479435"/>
    <lineage>
        <taxon>Bacteria</taxon>
        <taxon>Bacillati</taxon>
        <taxon>Actinomycetota</taxon>
        <taxon>Actinomycetes</taxon>
        <taxon>Propionibacteriales</taxon>
        <taxon>Kribbellaceae</taxon>
        <taxon>Kribbella</taxon>
    </lineage>
</organism>